<dbReference type="InterPro" id="IPR006037">
    <property type="entry name" value="RCK_C"/>
</dbReference>
<feature type="domain" description="RCK N-terminal" evidence="7">
    <location>
        <begin position="1"/>
        <end position="123"/>
    </location>
</feature>
<dbReference type="SUPFAM" id="SSF51735">
    <property type="entry name" value="NAD(P)-binding Rossmann-fold domains"/>
    <property type="match status" value="2"/>
</dbReference>
<dbReference type="InterPro" id="IPR050721">
    <property type="entry name" value="Trk_Ktr_HKT_K-transport"/>
</dbReference>
<dbReference type="Pfam" id="PF02254">
    <property type="entry name" value="TrkA_N"/>
    <property type="match status" value="2"/>
</dbReference>
<evidence type="ECO:0000256" key="1">
    <source>
        <dbReference type="ARBA" id="ARBA00017378"/>
    </source>
</evidence>
<evidence type="ECO:0000256" key="5">
    <source>
        <dbReference type="ARBA" id="ARBA00023027"/>
    </source>
</evidence>
<evidence type="ECO:0000259" key="7">
    <source>
        <dbReference type="PROSITE" id="PS51201"/>
    </source>
</evidence>
<gene>
    <name evidence="9" type="primary">trkA</name>
    <name evidence="9" type="ORF">E4P82_17205</name>
</gene>
<sequence>MKIVMLGAGQVGGSVAHILASEANDVTVVDANAERLQALQDRLDIRTVCGHAAYPGVLEQAGVADADMLIALTDNDEVNMIACQVAHTLFNTPTKIARVRAGGYITYQDRLFSDQALPIDVLISPEQLVTDYIRHIIEHPGSLQVLDFADDQVRLMGVKAYEGSTLVGQALRTLPEHMPGIDARVAAIFRQGRPIIPEGNTIITADDEVFFIAARKNTRAIVSELRKLDKMVKRLIIAGGGHIGARLAQALEERFKVKVIERNVATSRRLSEQLSRAIVLQGDAADENLLRQENIENMDVFCAVTNDDEANILSAMLAKRMGARKVMALINRVSYVDLVESSGIIDVAISPQQATIGSLLTHVRRGDVVKVHSLRRGAAEAIEAVAHGDYKTSKVVGRRLDEIKLPPGTTIGAVARGDEVIICHHDTMIEADDHVILFLVDKKRVPEVERLFAVTATFL</sequence>
<keyword evidence="3" id="KW-0633">Potassium transport</keyword>
<dbReference type="InterPro" id="IPR036291">
    <property type="entry name" value="NAD(P)-bd_dom_sf"/>
</dbReference>
<dbReference type="PRINTS" id="PR00335">
    <property type="entry name" value="KUPTAKETRKA"/>
</dbReference>
<keyword evidence="6" id="KW-0406">Ion transport</keyword>
<accession>A0ABX1TRR7</accession>
<dbReference type="InterPro" id="IPR036721">
    <property type="entry name" value="RCK_C_sf"/>
</dbReference>
<protein>
    <recommendedName>
        <fullName evidence="1">Trk system potassium uptake protein TrkA</fullName>
    </recommendedName>
</protein>
<keyword evidence="10" id="KW-1185">Reference proteome</keyword>
<feature type="domain" description="RCK C-terminal" evidence="8">
    <location>
        <begin position="143"/>
        <end position="228"/>
    </location>
</feature>
<dbReference type="Pfam" id="PF02080">
    <property type="entry name" value="TrkA_C"/>
    <property type="match status" value="2"/>
</dbReference>
<dbReference type="NCBIfam" id="NF007030">
    <property type="entry name" value="PRK09496.1-1"/>
    <property type="match status" value="1"/>
</dbReference>
<dbReference type="InterPro" id="IPR006036">
    <property type="entry name" value="K_uptake_TrkA"/>
</dbReference>
<evidence type="ECO:0000259" key="8">
    <source>
        <dbReference type="PROSITE" id="PS51202"/>
    </source>
</evidence>
<evidence type="ECO:0000313" key="9">
    <source>
        <dbReference type="EMBL" id="NMQ20778.1"/>
    </source>
</evidence>
<dbReference type="PANTHER" id="PTHR43833:SF5">
    <property type="entry name" value="TRK SYSTEM POTASSIUM UPTAKE PROTEIN TRKA"/>
    <property type="match status" value="1"/>
</dbReference>
<name>A0ABX1TRR7_9GAMM</name>
<proteinExistence type="predicted"/>
<evidence type="ECO:0000256" key="3">
    <source>
        <dbReference type="ARBA" id="ARBA00022538"/>
    </source>
</evidence>
<dbReference type="NCBIfam" id="NF007031">
    <property type="entry name" value="PRK09496.1-2"/>
    <property type="match status" value="1"/>
</dbReference>
<dbReference type="EMBL" id="SPMZ01000062">
    <property type="protein sequence ID" value="NMQ20778.1"/>
    <property type="molecule type" value="Genomic_DNA"/>
</dbReference>
<keyword evidence="5" id="KW-0520">NAD</keyword>
<dbReference type="Proteomes" id="UP000760480">
    <property type="component" value="Unassembled WGS sequence"/>
</dbReference>
<evidence type="ECO:0000256" key="4">
    <source>
        <dbReference type="ARBA" id="ARBA00022958"/>
    </source>
</evidence>
<organism evidence="9 10">
    <name type="scientific">Candidatus Competibacter phosphatis</name>
    <dbReference type="NCBI Taxonomy" id="221280"/>
    <lineage>
        <taxon>Bacteria</taxon>
        <taxon>Pseudomonadati</taxon>
        <taxon>Pseudomonadota</taxon>
        <taxon>Gammaproteobacteria</taxon>
        <taxon>Candidatus Competibacteraceae</taxon>
        <taxon>Candidatus Competibacter</taxon>
    </lineage>
</organism>
<dbReference type="PANTHER" id="PTHR43833">
    <property type="entry name" value="POTASSIUM CHANNEL PROTEIN 2-RELATED-RELATED"/>
    <property type="match status" value="1"/>
</dbReference>
<evidence type="ECO:0000256" key="2">
    <source>
        <dbReference type="ARBA" id="ARBA00022448"/>
    </source>
</evidence>
<dbReference type="PROSITE" id="PS51201">
    <property type="entry name" value="RCK_N"/>
    <property type="match status" value="2"/>
</dbReference>
<evidence type="ECO:0000256" key="6">
    <source>
        <dbReference type="ARBA" id="ARBA00023065"/>
    </source>
</evidence>
<feature type="domain" description="RCK C-terminal" evidence="8">
    <location>
        <begin position="369"/>
        <end position="454"/>
    </location>
</feature>
<reference evidence="9 10" key="1">
    <citation type="submission" date="2019-03" db="EMBL/GenBank/DDBJ databases">
        <title>Metabolic reconstructions from genomes of highly enriched 'Candidatus Accumulibacter' and 'Candidatus Competibacter' bioreactor populations.</title>
        <authorList>
            <person name="Annavajhala M.K."/>
            <person name="Welles L."/>
            <person name="Abbas B."/>
            <person name="Sorokin D."/>
            <person name="Park H."/>
            <person name="Van Loosdrecht M."/>
            <person name="Chandran K."/>
        </authorList>
    </citation>
    <scope>NUCLEOTIDE SEQUENCE [LARGE SCALE GENOMIC DNA]</scope>
    <source>
        <strain evidence="9 10">SBR_G</strain>
    </source>
</reference>
<comment type="caution">
    <text evidence="9">The sequence shown here is derived from an EMBL/GenBank/DDBJ whole genome shotgun (WGS) entry which is preliminary data.</text>
</comment>
<keyword evidence="4" id="KW-0630">Potassium</keyword>
<dbReference type="Gene3D" id="3.30.70.1450">
    <property type="entry name" value="Regulator of K+ conductance, C-terminal domain"/>
    <property type="match status" value="2"/>
</dbReference>
<keyword evidence="2" id="KW-0813">Transport</keyword>
<dbReference type="NCBIfam" id="NF007032">
    <property type="entry name" value="PRK09496.1-4"/>
    <property type="match status" value="1"/>
</dbReference>
<dbReference type="Gene3D" id="3.40.50.720">
    <property type="entry name" value="NAD(P)-binding Rossmann-like Domain"/>
    <property type="match status" value="2"/>
</dbReference>
<dbReference type="NCBIfam" id="NF007039">
    <property type="entry name" value="PRK09496.3-2"/>
    <property type="match status" value="1"/>
</dbReference>
<dbReference type="SUPFAM" id="SSF116726">
    <property type="entry name" value="TrkA C-terminal domain-like"/>
    <property type="match status" value="2"/>
</dbReference>
<dbReference type="PROSITE" id="PS51202">
    <property type="entry name" value="RCK_C"/>
    <property type="match status" value="2"/>
</dbReference>
<dbReference type="InterPro" id="IPR003148">
    <property type="entry name" value="RCK_N"/>
</dbReference>
<feature type="domain" description="RCK N-terminal" evidence="7">
    <location>
        <begin position="232"/>
        <end position="349"/>
    </location>
</feature>
<dbReference type="RefSeq" id="WP_169250043.1">
    <property type="nucleotide sequence ID" value="NZ_SPMZ01000062.1"/>
</dbReference>
<evidence type="ECO:0000313" key="10">
    <source>
        <dbReference type="Proteomes" id="UP000760480"/>
    </source>
</evidence>